<dbReference type="AlphaFoldDB" id="A0A4U5M6P6"/>
<evidence type="ECO:0000313" key="3">
    <source>
        <dbReference type="Proteomes" id="UP000298663"/>
    </source>
</evidence>
<protein>
    <submittedName>
        <fullName evidence="2">Uncharacterized protein</fullName>
    </submittedName>
</protein>
<keyword evidence="1" id="KW-0732">Signal</keyword>
<dbReference type="Proteomes" id="UP000298663">
    <property type="component" value="Unassembled WGS sequence"/>
</dbReference>
<feature type="signal peptide" evidence="1">
    <location>
        <begin position="1"/>
        <end position="17"/>
    </location>
</feature>
<name>A0A4U5M6P6_STECR</name>
<accession>A0A4U5M6P6</accession>
<dbReference type="EMBL" id="AZBU02000009">
    <property type="protein sequence ID" value="TKR64546.1"/>
    <property type="molecule type" value="Genomic_DNA"/>
</dbReference>
<proteinExistence type="predicted"/>
<comment type="caution">
    <text evidence="2">The sequence shown here is derived from an EMBL/GenBank/DDBJ whole genome shotgun (WGS) entry which is preliminary data.</text>
</comment>
<gene>
    <name evidence="2" type="ORF">L596_025058</name>
</gene>
<feature type="chain" id="PRO_5020187765" evidence="1">
    <location>
        <begin position="18"/>
        <end position="136"/>
    </location>
</feature>
<dbReference type="OrthoDB" id="10529189at2759"/>
<evidence type="ECO:0000256" key="1">
    <source>
        <dbReference type="SAM" id="SignalP"/>
    </source>
</evidence>
<evidence type="ECO:0000313" key="2">
    <source>
        <dbReference type="EMBL" id="TKR64546.1"/>
    </source>
</evidence>
<reference evidence="2 3" key="1">
    <citation type="journal article" date="2015" name="Genome Biol.">
        <title>Comparative genomics of Steinernema reveals deeply conserved gene regulatory networks.</title>
        <authorList>
            <person name="Dillman A.R."/>
            <person name="Macchietto M."/>
            <person name="Porter C.F."/>
            <person name="Rogers A."/>
            <person name="Williams B."/>
            <person name="Antoshechkin I."/>
            <person name="Lee M.M."/>
            <person name="Goodwin Z."/>
            <person name="Lu X."/>
            <person name="Lewis E.E."/>
            <person name="Goodrich-Blair H."/>
            <person name="Stock S.P."/>
            <person name="Adams B.J."/>
            <person name="Sternberg P.W."/>
            <person name="Mortazavi A."/>
        </authorList>
    </citation>
    <scope>NUCLEOTIDE SEQUENCE [LARGE SCALE GENOMIC DNA]</scope>
    <source>
        <strain evidence="2 3">ALL</strain>
    </source>
</reference>
<keyword evidence="3" id="KW-1185">Reference proteome</keyword>
<reference evidence="2 3" key="2">
    <citation type="journal article" date="2019" name="G3 (Bethesda)">
        <title>Hybrid Assembly of the Genome of the Entomopathogenic Nematode Steinernema carpocapsae Identifies the X-Chromosome.</title>
        <authorList>
            <person name="Serra L."/>
            <person name="Macchietto M."/>
            <person name="Macias-Munoz A."/>
            <person name="McGill C.J."/>
            <person name="Rodriguez I.M."/>
            <person name="Rodriguez B."/>
            <person name="Murad R."/>
            <person name="Mortazavi A."/>
        </authorList>
    </citation>
    <scope>NUCLEOTIDE SEQUENCE [LARGE SCALE GENOMIC DNA]</scope>
    <source>
        <strain evidence="2 3">ALL</strain>
    </source>
</reference>
<sequence>MERALLVLFLLLMAASAQRKAWGQQENKAFDVIRFMPPAIREFHNMMDDMMEALFLPTDYSISYAMLHYMHMRDGLGLSRTLVRKMFPNCEKLAKIPELQEFYGKRRGENPNSLRVLKDFMELLEWMDYQNKLGLK</sequence>
<organism evidence="2 3">
    <name type="scientific">Steinernema carpocapsae</name>
    <name type="common">Entomopathogenic nematode</name>
    <dbReference type="NCBI Taxonomy" id="34508"/>
    <lineage>
        <taxon>Eukaryota</taxon>
        <taxon>Metazoa</taxon>
        <taxon>Ecdysozoa</taxon>
        <taxon>Nematoda</taxon>
        <taxon>Chromadorea</taxon>
        <taxon>Rhabditida</taxon>
        <taxon>Tylenchina</taxon>
        <taxon>Panagrolaimomorpha</taxon>
        <taxon>Strongyloidoidea</taxon>
        <taxon>Steinernematidae</taxon>
        <taxon>Steinernema</taxon>
    </lineage>
</organism>